<protein>
    <recommendedName>
        <fullName evidence="1">ER-bound oxygenase mpaB/mpaB'/Rubber oxygenase catalytic domain-containing protein</fullName>
    </recommendedName>
</protein>
<evidence type="ECO:0000313" key="3">
    <source>
        <dbReference type="Proteomes" id="UP000613840"/>
    </source>
</evidence>
<dbReference type="AlphaFoldDB" id="A0A917SGM5"/>
<dbReference type="PANTHER" id="PTHR36151:SF3">
    <property type="entry name" value="ER-BOUND OXYGENASE MPAB_MPAB'_RUBBER OXYGENASE CATALYTIC DOMAIN-CONTAINING PROTEIN"/>
    <property type="match status" value="1"/>
</dbReference>
<sequence>MPGNPLRSLRSRMVREVTDRLTGGGSPAVRAADLGEPWLPPDSPVREVHGDIAMLVGGLRALLLQSLHPVAMQAVSDHSGYRSDPWGRFRRTAAFIGATTYGSVDRAGEQIALVRRIHDRVTGQMPDGTPYRADDPELLMWIHVAEADSFLAANQAFARNPLPASRIDRYLADFARTAEALGVIDPPRTHDQLNRRVAGFRPLLRGSEPSQDAARLLLWDPPISGPARAGYRVLAAGAVATLPAWARSELGLPTVVIMDRVLLRPTARALMVTLDRAFEAEGFGRSAADVRS</sequence>
<evidence type="ECO:0000313" key="2">
    <source>
        <dbReference type="EMBL" id="GGL81387.1"/>
    </source>
</evidence>
<feature type="domain" description="ER-bound oxygenase mpaB/mpaB'/Rubber oxygenase catalytic" evidence="1">
    <location>
        <begin position="47"/>
        <end position="269"/>
    </location>
</feature>
<gene>
    <name evidence="2" type="ORF">GCM10011575_44580</name>
</gene>
<dbReference type="PANTHER" id="PTHR36151">
    <property type="entry name" value="BLR2777 PROTEIN"/>
    <property type="match status" value="1"/>
</dbReference>
<evidence type="ECO:0000259" key="1">
    <source>
        <dbReference type="Pfam" id="PF09995"/>
    </source>
</evidence>
<accession>A0A917SGM5</accession>
<dbReference type="Proteomes" id="UP000613840">
    <property type="component" value="Unassembled WGS sequence"/>
</dbReference>
<comment type="caution">
    <text evidence="2">The sequence shown here is derived from an EMBL/GenBank/DDBJ whole genome shotgun (WGS) entry which is preliminary data.</text>
</comment>
<dbReference type="GO" id="GO:0016491">
    <property type="term" value="F:oxidoreductase activity"/>
    <property type="evidence" value="ECO:0007669"/>
    <property type="project" value="InterPro"/>
</dbReference>
<dbReference type="EMBL" id="BMMZ01000016">
    <property type="protein sequence ID" value="GGL81387.1"/>
    <property type="molecule type" value="Genomic_DNA"/>
</dbReference>
<name>A0A917SGM5_9ACTN</name>
<dbReference type="InterPro" id="IPR018713">
    <property type="entry name" value="MPAB/Lcp_cat_dom"/>
</dbReference>
<proteinExistence type="predicted"/>
<organism evidence="2 3">
    <name type="scientific">Microlunatus endophyticus</name>
    <dbReference type="NCBI Taxonomy" id="1716077"/>
    <lineage>
        <taxon>Bacteria</taxon>
        <taxon>Bacillati</taxon>
        <taxon>Actinomycetota</taxon>
        <taxon>Actinomycetes</taxon>
        <taxon>Propionibacteriales</taxon>
        <taxon>Propionibacteriaceae</taxon>
        <taxon>Microlunatus</taxon>
    </lineage>
</organism>
<dbReference type="RefSeq" id="WP_188897996.1">
    <property type="nucleotide sequence ID" value="NZ_BMMZ01000016.1"/>
</dbReference>
<keyword evidence="3" id="KW-1185">Reference proteome</keyword>
<reference evidence="2" key="1">
    <citation type="journal article" date="2014" name="Int. J. Syst. Evol. Microbiol.">
        <title>Complete genome sequence of Corynebacterium casei LMG S-19264T (=DSM 44701T), isolated from a smear-ripened cheese.</title>
        <authorList>
            <consortium name="US DOE Joint Genome Institute (JGI-PGF)"/>
            <person name="Walter F."/>
            <person name="Albersmeier A."/>
            <person name="Kalinowski J."/>
            <person name="Ruckert C."/>
        </authorList>
    </citation>
    <scope>NUCLEOTIDE SEQUENCE</scope>
    <source>
        <strain evidence="2">CGMCC 4.7306</strain>
    </source>
</reference>
<reference evidence="2" key="2">
    <citation type="submission" date="2020-09" db="EMBL/GenBank/DDBJ databases">
        <authorList>
            <person name="Sun Q."/>
            <person name="Zhou Y."/>
        </authorList>
    </citation>
    <scope>NUCLEOTIDE SEQUENCE</scope>
    <source>
        <strain evidence="2">CGMCC 4.7306</strain>
    </source>
</reference>
<dbReference type="Pfam" id="PF09995">
    <property type="entry name" value="MPAB_Lcp_cat"/>
    <property type="match status" value="1"/>
</dbReference>